<dbReference type="AlphaFoldDB" id="A0A0D2KHE7"/>
<keyword evidence="3" id="KW-1185">Reference proteome</keyword>
<dbReference type="Proteomes" id="UP000054270">
    <property type="component" value="Unassembled WGS sequence"/>
</dbReference>
<proteinExistence type="predicted"/>
<gene>
    <name evidence="2" type="ORF">HYPSUDRAFT_49463</name>
</gene>
<feature type="compositionally biased region" description="Basic and acidic residues" evidence="1">
    <location>
        <begin position="19"/>
        <end position="46"/>
    </location>
</feature>
<dbReference type="EMBL" id="KN817698">
    <property type="protein sequence ID" value="KJA14027.1"/>
    <property type="molecule type" value="Genomic_DNA"/>
</dbReference>
<name>A0A0D2KHE7_HYPSF</name>
<sequence length="54" mass="6509">MEEGRVQIEHRARANVESLMKKEKRRIDARHTETYTDTDRQSDGVRPRRYTPTH</sequence>
<evidence type="ECO:0000313" key="2">
    <source>
        <dbReference type="EMBL" id="KJA14027.1"/>
    </source>
</evidence>
<evidence type="ECO:0000313" key="3">
    <source>
        <dbReference type="Proteomes" id="UP000054270"/>
    </source>
</evidence>
<protein>
    <submittedName>
        <fullName evidence="2">Uncharacterized protein</fullName>
    </submittedName>
</protein>
<organism evidence="2 3">
    <name type="scientific">Hypholoma sublateritium (strain FD-334 SS-4)</name>
    <dbReference type="NCBI Taxonomy" id="945553"/>
    <lineage>
        <taxon>Eukaryota</taxon>
        <taxon>Fungi</taxon>
        <taxon>Dikarya</taxon>
        <taxon>Basidiomycota</taxon>
        <taxon>Agaricomycotina</taxon>
        <taxon>Agaricomycetes</taxon>
        <taxon>Agaricomycetidae</taxon>
        <taxon>Agaricales</taxon>
        <taxon>Agaricineae</taxon>
        <taxon>Strophariaceae</taxon>
        <taxon>Hypholoma</taxon>
    </lineage>
</organism>
<reference evidence="3" key="1">
    <citation type="submission" date="2014-04" db="EMBL/GenBank/DDBJ databases">
        <title>Evolutionary Origins and Diversification of the Mycorrhizal Mutualists.</title>
        <authorList>
            <consortium name="DOE Joint Genome Institute"/>
            <consortium name="Mycorrhizal Genomics Consortium"/>
            <person name="Kohler A."/>
            <person name="Kuo A."/>
            <person name="Nagy L.G."/>
            <person name="Floudas D."/>
            <person name="Copeland A."/>
            <person name="Barry K.W."/>
            <person name="Cichocki N."/>
            <person name="Veneault-Fourrey C."/>
            <person name="LaButti K."/>
            <person name="Lindquist E.A."/>
            <person name="Lipzen A."/>
            <person name="Lundell T."/>
            <person name="Morin E."/>
            <person name="Murat C."/>
            <person name="Riley R."/>
            <person name="Ohm R."/>
            <person name="Sun H."/>
            <person name="Tunlid A."/>
            <person name="Henrissat B."/>
            <person name="Grigoriev I.V."/>
            <person name="Hibbett D.S."/>
            <person name="Martin F."/>
        </authorList>
    </citation>
    <scope>NUCLEOTIDE SEQUENCE [LARGE SCALE GENOMIC DNA]</scope>
    <source>
        <strain evidence="3">FD-334 SS-4</strain>
    </source>
</reference>
<accession>A0A0D2KHE7</accession>
<evidence type="ECO:0000256" key="1">
    <source>
        <dbReference type="SAM" id="MobiDB-lite"/>
    </source>
</evidence>
<feature type="region of interest" description="Disordered" evidence="1">
    <location>
        <begin position="19"/>
        <end position="54"/>
    </location>
</feature>